<evidence type="ECO:0000313" key="1">
    <source>
        <dbReference type="EMBL" id="GLD71011.1"/>
    </source>
</evidence>
<protein>
    <submittedName>
        <fullName evidence="1">Neoverrucotoxin subunit alpha-like isoform X1</fullName>
    </submittedName>
</protein>
<accession>A0AAD3RJT9</accession>
<comment type="caution">
    <text evidence="1">The sequence shown here is derived from an EMBL/GenBank/DDBJ whole genome shotgun (WGS) entry which is preliminary data.</text>
</comment>
<dbReference type="PANTHER" id="PTHR31594">
    <property type="entry name" value="AIG1-TYPE G DOMAIN-CONTAINING PROTEIN"/>
    <property type="match status" value="1"/>
</dbReference>
<keyword evidence="2" id="KW-1185">Reference proteome</keyword>
<dbReference type="InterPro" id="IPR052090">
    <property type="entry name" value="Cytolytic_pore-forming_toxin"/>
</dbReference>
<dbReference type="AlphaFoldDB" id="A0AAD3RJT9"/>
<name>A0AAD3RJT9_LATJO</name>
<feature type="non-terminal residue" evidence="1">
    <location>
        <position position="86"/>
    </location>
</feature>
<reference evidence="1" key="1">
    <citation type="submission" date="2022-08" db="EMBL/GenBank/DDBJ databases">
        <title>Genome sequencing of akame (Lates japonicus).</title>
        <authorList>
            <person name="Hashiguchi Y."/>
            <person name="Takahashi H."/>
        </authorList>
    </citation>
    <scope>NUCLEOTIDE SEQUENCE</scope>
    <source>
        <strain evidence="1">Kochi</strain>
    </source>
</reference>
<dbReference type="PANTHER" id="PTHR31594:SF16">
    <property type="entry name" value="SI:CH211-281L24.3"/>
    <property type="match status" value="1"/>
</dbReference>
<organism evidence="1 2">
    <name type="scientific">Lates japonicus</name>
    <name type="common">Japanese lates</name>
    <dbReference type="NCBI Taxonomy" id="270547"/>
    <lineage>
        <taxon>Eukaryota</taxon>
        <taxon>Metazoa</taxon>
        <taxon>Chordata</taxon>
        <taxon>Craniata</taxon>
        <taxon>Vertebrata</taxon>
        <taxon>Euteleostomi</taxon>
        <taxon>Actinopterygii</taxon>
        <taxon>Neopterygii</taxon>
        <taxon>Teleostei</taxon>
        <taxon>Neoteleostei</taxon>
        <taxon>Acanthomorphata</taxon>
        <taxon>Carangaria</taxon>
        <taxon>Carangaria incertae sedis</taxon>
        <taxon>Centropomidae</taxon>
        <taxon>Lates</taxon>
    </lineage>
</organism>
<gene>
    <name evidence="1" type="ORF">AKAME5_002233100</name>
</gene>
<sequence>MDPETSKTIMVAAIGRPFSPGMLYDCRHDSLIPGLSLWDRDHLLANIIERPQYYSDFEIVASDSTEDKLSVLNVNASLAASFMSGL</sequence>
<dbReference type="Proteomes" id="UP001279410">
    <property type="component" value="Unassembled WGS sequence"/>
</dbReference>
<evidence type="ECO:0000313" key="2">
    <source>
        <dbReference type="Proteomes" id="UP001279410"/>
    </source>
</evidence>
<proteinExistence type="predicted"/>
<dbReference type="EMBL" id="BRZM01000486">
    <property type="protein sequence ID" value="GLD71011.1"/>
    <property type="molecule type" value="Genomic_DNA"/>
</dbReference>